<dbReference type="GO" id="GO:0140098">
    <property type="term" value="F:catalytic activity, acting on RNA"/>
    <property type="evidence" value="ECO:0007669"/>
    <property type="project" value="UniProtKB-ARBA"/>
</dbReference>
<dbReference type="PANTHER" id="PTHR21600">
    <property type="entry name" value="MITOCHONDRIAL RNA PSEUDOURIDINE SYNTHASE"/>
    <property type="match status" value="1"/>
</dbReference>
<dbReference type="InterPro" id="IPR020103">
    <property type="entry name" value="PsdUridine_synth_cat_dom_sf"/>
</dbReference>
<dbReference type="EMBL" id="JAPTGG010000004">
    <property type="protein sequence ID" value="MCZ0864956.1"/>
    <property type="molecule type" value="Genomic_DNA"/>
</dbReference>
<dbReference type="GO" id="GO:0009982">
    <property type="term" value="F:pseudouridine synthase activity"/>
    <property type="evidence" value="ECO:0007669"/>
    <property type="project" value="InterPro"/>
</dbReference>
<gene>
    <name evidence="3" type="ORF">O0V09_07070</name>
</gene>
<dbReference type="RefSeq" id="WP_258331107.1">
    <property type="nucleotide sequence ID" value="NZ_JAPTGG010000004.1"/>
</dbReference>
<dbReference type="SUPFAM" id="SSF55120">
    <property type="entry name" value="Pseudouridine synthase"/>
    <property type="match status" value="1"/>
</dbReference>
<protein>
    <submittedName>
        <fullName evidence="3">RNA pseudouridine synthase</fullName>
    </submittedName>
</protein>
<reference evidence="3 4" key="1">
    <citation type="submission" date="2022-12" db="EMBL/GenBank/DDBJ databases">
        <title>Dasania phycosphaerae sp. nov., isolated from particulate material of the south coast of Korea.</title>
        <authorList>
            <person name="Jiang Y."/>
        </authorList>
    </citation>
    <scope>NUCLEOTIDE SEQUENCE [LARGE SCALE GENOMIC DNA]</scope>
    <source>
        <strain evidence="3 4">GY-19</strain>
    </source>
</reference>
<keyword evidence="4" id="KW-1185">Reference proteome</keyword>
<dbReference type="AlphaFoldDB" id="A0A9J6RKL9"/>
<feature type="domain" description="Pseudouridine synthase RsuA/RluA-like" evidence="2">
    <location>
        <begin position="95"/>
        <end position="232"/>
    </location>
</feature>
<accession>A0A9J6RKL9</accession>
<dbReference type="GO" id="GO:0000455">
    <property type="term" value="P:enzyme-directed rRNA pseudouridine synthesis"/>
    <property type="evidence" value="ECO:0007669"/>
    <property type="project" value="TreeGrafter"/>
</dbReference>
<dbReference type="InterPro" id="IPR050188">
    <property type="entry name" value="RluA_PseudoU_synthase"/>
</dbReference>
<name>A0A9J6RKL9_9GAMM</name>
<comment type="similarity">
    <text evidence="1">Belongs to the pseudouridine synthase RluA family.</text>
</comment>
<evidence type="ECO:0000256" key="1">
    <source>
        <dbReference type="ARBA" id="ARBA00010876"/>
    </source>
</evidence>
<dbReference type="PANTHER" id="PTHR21600:SF87">
    <property type="entry name" value="RNA PSEUDOURIDYLATE SYNTHASE DOMAIN-CONTAINING PROTEIN 1"/>
    <property type="match status" value="1"/>
</dbReference>
<dbReference type="Proteomes" id="UP001069090">
    <property type="component" value="Unassembled WGS sequence"/>
</dbReference>
<dbReference type="Gene3D" id="3.30.2350.10">
    <property type="entry name" value="Pseudouridine synthase"/>
    <property type="match status" value="1"/>
</dbReference>
<dbReference type="Pfam" id="PF00849">
    <property type="entry name" value="PseudoU_synth_2"/>
    <property type="match status" value="1"/>
</dbReference>
<dbReference type="InterPro" id="IPR006224">
    <property type="entry name" value="PsdUridine_synth_RluA-like_CS"/>
</dbReference>
<dbReference type="InterPro" id="IPR006145">
    <property type="entry name" value="PsdUridine_synth_RsuA/RluA"/>
</dbReference>
<evidence type="ECO:0000259" key="2">
    <source>
        <dbReference type="Pfam" id="PF00849"/>
    </source>
</evidence>
<dbReference type="CDD" id="cd02869">
    <property type="entry name" value="PseudoU_synth_RluA_like"/>
    <property type="match status" value="1"/>
</dbReference>
<dbReference type="GO" id="GO:0003723">
    <property type="term" value="F:RNA binding"/>
    <property type="evidence" value="ECO:0007669"/>
    <property type="project" value="InterPro"/>
</dbReference>
<comment type="caution">
    <text evidence="3">The sequence shown here is derived from an EMBL/GenBank/DDBJ whole genome shotgun (WGS) entry which is preliminary data.</text>
</comment>
<evidence type="ECO:0000313" key="4">
    <source>
        <dbReference type="Proteomes" id="UP001069090"/>
    </source>
</evidence>
<dbReference type="PROSITE" id="PS01129">
    <property type="entry name" value="PSI_RLU"/>
    <property type="match status" value="1"/>
</dbReference>
<evidence type="ECO:0000313" key="3">
    <source>
        <dbReference type="EMBL" id="MCZ0864956.1"/>
    </source>
</evidence>
<proteinExistence type="inferred from homology"/>
<sequence length="281" mass="31565">MDHNPLEAVQEFHLAITEPAQVLDALASASGYSKQAIKGFMHKGALWLSRGKHTRRLRRAKTQLNSGDELHLYINHAVLEAVVPAAQLLADEGAYSIWYKPYGMLSQGSKWGDHCTISRWAEIQLQPQRPAFIVHRLDRATSGLIIIAHSKKVAQQFSSLFESRQLEKKYHAVVVGDFSQQPKPYTVRESVNNKAACSHFYHLAYSAEKNHSLVDVSIETGRKHQIRQHLAHSGFAIVGDRLYGESHSQNLQLCAYSLAFCCPVSGSQQHYQLPEALMLKL</sequence>
<organism evidence="3 4">
    <name type="scientific">Dasania phycosphaerae</name>
    <dbReference type="NCBI Taxonomy" id="2950436"/>
    <lineage>
        <taxon>Bacteria</taxon>
        <taxon>Pseudomonadati</taxon>
        <taxon>Pseudomonadota</taxon>
        <taxon>Gammaproteobacteria</taxon>
        <taxon>Cellvibrionales</taxon>
        <taxon>Spongiibacteraceae</taxon>
        <taxon>Dasania</taxon>
    </lineage>
</organism>